<dbReference type="AlphaFoldDB" id="T1ERT3"/>
<dbReference type="HOGENOM" id="CLU_1251866_0_0_1"/>
<proteinExistence type="predicted"/>
<dbReference type="KEGG" id="hro:HELRODRAFT_161708"/>
<dbReference type="RefSeq" id="XP_009019845.1">
    <property type="nucleotide sequence ID" value="XM_009021597.1"/>
</dbReference>
<dbReference type="Proteomes" id="UP000015101">
    <property type="component" value="Unassembled WGS sequence"/>
</dbReference>
<reference evidence="1 3" key="2">
    <citation type="journal article" date="2013" name="Nature">
        <title>Insights into bilaterian evolution from three spiralian genomes.</title>
        <authorList>
            <person name="Simakov O."/>
            <person name="Marletaz F."/>
            <person name="Cho S.J."/>
            <person name="Edsinger-Gonzales E."/>
            <person name="Havlak P."/>
            <person name="Hellsten U."/>
            <person name="Kuo D.H."/>
            <person name="Larsson T."/>
            <person name="Lv J."/>
            <person name="Arendt D."/>
            <person name="Savage R."/>
            <person name="Osoegawa K."/>
            <person name="de Jong P."/>
            <person name="Grimwood J."/>
            <person name="Chapman J.A."/>
            <person name="Shapiro H."/>
            <person name="Aerts A."/>
            <person name="Otillar R.P."/>
            <person name="Terry A.Y."/>
            <person name="Boore J.L."/>
            <person name="Grigoriev I.V."/>
            <person name="Lindberg D.R."/>
            <person name="Seaver E.C."/>
            <person name="Weisblat D.A."/>
            <person name="Putnam N.H."/>
            <person name="Rokhsar D.S."/>
        </authorList>
    </citation>
    <scope>NUCLEOTIDE SEQUENCE</scope>
</reference>
<reference evidence="2" key="3">
    <citation type="submission" date="2015-06" db="UniProtKB">
        <authorList>
            <consortium name="EnsemblMetazoa"/>
        </authorList>
    </citation>
    <scope>IDENTIFICATION</scope>
</reference>
<protein>
    <submittedName>
        <fullName evidence="1 2">Uncharacterized protein</fullName>
    </submittedName>
</protein>
<dbReference type="EMBL" id="KB096742">
    <property type="protein sequence ID" value="ESO02437.1"/>
    <property type="molecule type" value="Genomic_DNA"/>
</dbReference>
<dbReference type="CTD" id="20199283"/>
<name>T1ERT3_HELRO</name>
<dbReference type="EMBL" id="AMQM01000882">
    <property type="status" value="NOT_ANNOTATED_CDS"/>
    <property type="molecule type" value="Genomic_DNA"/>
</dbReference>
<dbReference type="GeneID" id="20199283"/>
<evidence type="ECO:0000313" key="3">
    <source>
        <dbReference type="Proteomes" id="UP000015101"/>
    </source>
</evidence>
<reference evidence="3" key="1">
    <citation type="submission" date="2012-12" db="EMBL/GenBank/DDBJ databases">
        <authorList>
            <person name="Hellsten U."/>
            <person name="Grimwood J."/>
            <person name="Chapman J.A."/>
            <person name="Shapiro H."/>
            <person name="Aerts A."/>
            <person name="Otillar R.P."/>
            <person name="Terry A.Y."/>
            <person name="Boore J.L."/>
            <person name="Simakov O."/>
            <person name="Marletaz F."/>
            <person name="Cho S.-J."/>
            <person name="Edsinger-Gonzales E."/>
            <person name="Havlak P."/>
            <person name="Kuo D.-H."/>
            <person name="Larsson T."/>
            <person name="Lv J."/>
            <person name="Arendt D."/>
            <person name="Savage R."/>
            <person name="Osoegawa K."/>
            <person name="de Jong P."/>
            <person name="Lindberg D.R."/>
            <person name="Seaver E.C."/>
            <person name="Weisblat D.A."/>
            <person name="Putnam N.H."/>
            <person name="Grigoriev I.V."/>
            <person name="Rokhsar D.S."/>
        </authorList>
    </citation>
    <scope>NUCLEOTIDE SEQUENCE</scope>
</reference>
<accession>T1ERT3</accession>
<sequence length="221" mass="25899">MKFETKFSEWTLWTTKLLCRYIGQTEGTYTFVLLSKKRALAVVNCPRNTTSELKHCTFSETVSNKIVAIHCYLSYYHNFSKEGEMISYNQSANSNINFTLVSKYPIAFVQMMDFRNVEFDCEQFSLTGNDENLLDSPFLAVNYSSNNISFTITYTSSCSKSESRAFTEFAFALYFSRRARASVEDSKFKKVDLFFIFVFCFYRFLQTHEEEYSKRLNLAYK</sequence>
<dbReference type="InParanoid" id="T1ERT3"/>
<evidence type="ECO:0000313" key="1">
    <source>
        <dbReference type="EMBL" id="ESO02437.1"/>
    </source>
</evidence>
<dbReference type="EnsemblMetazoa" id="HelroT161708">
    <property type="protein sequence ID" value="HelroP161708"/>
    <property type="gene ID" value="HelroG161708"/>
</dbReference>
<organism evidence="2 3">
    <name type="scientific">Helobdella robusta</name>
    <name type="common">Californian leech</name>
    <dbReference type="NCBI Taxonomy" id="6412"/>
    <lineage>
        <taxon>Eukaryota</taxon>
        <taxon>Metazoa</taxon>
        <taxon>Spiralia</taxon>
        <taxon>Lophotrochozoa</taxon>
        <taxon>Annelida</taxon>
        <taxon>Clitellata</taxon>
        <taxon>Hirudinea</taxon>
        <taxon>Rhynchobdellida</taxon>
        <taxon>Glossiphoniidae</taxon>
        <taxon>Helobdella</taxon>
    </lineage>
</organism>
<gene>
    <name evidence="2" type="primary">20199283</name>
    <name evidence="1" type="ORF">HELRODRAFT_161708</name>
</gene>
<evidence type="ECO:0000313" key="2">
    <source>
        <dbReference type="EnsemblMetazoa" id="HelroP161708"/>
    </source>
</evidence>
<keyword evidence="3" id="KW-1185">Reference proteome</keyword>